<keyword evidence="3" id="KW-1185">Reference proteome</keyword>
<feature type="compositionally biased region" description="Low complexity" evidence="1">
    <location>
        <begin position="1"/>
        <end position="11"/>
    </location>
</feature>
<organism evidence="2 3">
    <name type="scientific">Ditylenchus destructor</name>
    <dbReference type="NCBI Taxonomy" id="166010"/>
    <lineage>
        <taxon>Eukaryota</taxon>
        <taxon>Metazoa</taxon>
        <taxon>Ecdysozoa</taxon>
        <taxon>Nematoda</taxon>
        <taxon>Chromadorea</taxon>
        <taxon>Rhabditida</taxon>
        <taxon>Tylenchina</taxon>
        <taxon>Tylenchomorpha</taxon>
        <taxon>Sphaerularioidea</taxon>
        <taxon>Anguinidae</taxon>
        <taxon>Anguininae</taxon>
        <taxon>Ditylenchus</taxon>
    </lineage>
</organism>
<feature type="compositionally biased region" description="Polar residues" evidence="1">
    <location>
        <begin position="263"/>
        <end position="283"/>
    </location>
</feature>
<name>A0AAD4N4M5_9BILA</name>
<feature type="compositionally biased region" description="Low complexity" evidence="1">
    <location>
        <begin position="55"/>
        <end position="66"/>
    </location>
</feature>
<feature type="compositionally biased region" description="Polar residues" evidence="1">
    <location>
        <begin position="76"/>
        <end position="90"/>
    </location>
</feature>
<reference evidence="2" key="1">
    <citation type="submission" date="2022-01" db="EMBL/GenBank/DDBJ databases">
        <title>Genome Sequence Resource for Two Populations of Ditylenchus destructor, the Migratory Endoparasitic Phytonematode.</title>
        <authorList>
            <person name="Zhang H."/>
            <person name="Lin R."/>
            <person name="Xie B."/>
        </authorList>
    </citation>
    <scope>NUCLEOTIDE SEQUENCE</scope>
    <source>
        <strain evidence="2">BazhouSP</strain>
    </source>
</reference>
<gene>
    <name evidence="2" type="ORF">DdX_07792</name>
</gene>
<evidence type="ECO:0000313" key="3">
    <source>
        <dbReference type="Proteomes" id="UP001201812"/>
    </source>
</evidence>
<comment type="caution">
    <text evidence="2">The sequence shown here is derived from an EMBL/GenBank/DDBJ whole genome shotgun (WGS) entry which is preliminary data.</text>
</comment>
<protein>
    <submittedName>
        <fullName evidence="2">Uncharacterized protein</fullName>
    </submittedName>
</protein>
<evidence type="ECO:0000313" key="2">
    <source>
        <dbReference type="EMBL" id="KAI1715475.1"/>
    </source>
</evidence>
<feature type="region of interest" description="Disordered" evidence="1">
    <location>
        <begin position="257"/>
        <end position="287"/>
    </location>
</feature>
<accession>A0AAD4N4M5</accession>
<dbReference type="AlphaFoldDB" id="A0AAD4N4M5"/>
<sequence length="412" mass="45080">MASKTRPNTRATRNRRKREYTPATSDETSSSDPDSEHSNEDHQTIPTPSIDSVLQQFASQANASANDKPSAGIPPQSKQQRVVRPVTTSAGGTYAITKEVRVNVPQPMRSFAPVNRGSFPRILSNRSGLRLGDYTPPSHNPIRIRPLPFSAPSNRPQPNTLAANLSKVFNTSTNSSQDLQRRPMLPPVLRPALVDAQNPRISQDVAIEQTSAAPEESAPFCKSCVNEFPSIIKSLDRLDTRINDMLNVMKVAMKKVTGGKVESPTTSTGPHRQNINMPRSNGNGTVGPIRVVTRTVLKPRPSQGQTPAKQKVVEEVSLSESDSEPEANLEDVYSRLSALEKEILQISPDKFDAAVLSELSEVIKDTRATKVSSSLDHLVKLGLIKSSQEKVANGSTVTFYRKNMKKFGQIKA</sequence>
<feature type="compositionally biased region" description="Basic and acidic residues" evidence="1">
    <location>
        <begin position="34"/>
        <end position="43"/>
    </location>
</feature>
<dbReference type="EMBL" id="JAKKPZ010000011">
    <property type="protein sequence ID" value="KAI1715475.1"/>
    <property type="molecule type" value="Genomic_DNA"/>
</dbReference>
<proteinExistence type="predicted"/>
<evidence type="ECO:0000256" key="1">
    <source>
        <dbReference type="SAM" id="MobiDB-lite"/>
    </source>
</evidence>
<feature type="compositionally biased region" description="Polar residues" evidence="1">
    <location>
        <begin position="44"/>
        <end position="54"/>
    </location>
</feature>
<feature type="region of interest" description="Disordered" evidence="1">
    <location>
        <begin position="1"/>
        <end position="90"/>
    </location>
</feature>
<dbReference type="Proteomes" id="UP001201812">
    <property type="component" value="Unassembled WGS sequence"/>
</dbReference>